<evidence type="ECO:0000256" key="1">
    <source>
        <dbReference type="SAM" id="MobiDB-lite"/>
    </source>
</evidence>
<feature type="compositionally biased region" description="Basic and acidic residues" evidence="1">
    <location>
        <begin position="149"/>
        <end position="163"/>
    </location>
</feature>
<feature type="region of interest" description="Disordered" evidence="1">
    <location>
        <begin position="176"/>
        <end position="195"/>
    </location>
</feature>
<feature type="region of interest" description="Disordered" evidence="1">
    <location>
        <begin position="38"/>
        <end position="69"/>
    </location>
</feature>
<feature type="region of interest" description="Disordered" evidence="1">
    <location>
        <begin position="383"/>
        <end position="404"/>
    </location>
</feature>
<dbReference type="EMBL" id="JBHFQA010000003">
    <property type="protein sequence ID" value="KAL2100971.1"/>
    <property type="molecule type" value="Genomic_DNA"/>
</dbReference>
<feature type="compositionally biased region" description="Polar residues" evidence="1">
    <location>
        <begin position="1"/>
        <end position="10"/>
    </location>
</feature>
<comment type="caution">
    <text evidence="2">The sequence shown here is derived from an EMBL/GenBank/DDBJ whole genome shotgun (WGS) entry which is preliminary data.</text>
</comment>
<organism evidence="2 3">
    <name type="scientific">Coilia grayii</name>
    <name type="common">Gray's grenadier anchovy</name>
    <dbReference type="NCBI Taxonomy" id="363190"/>
    <lineage>
        <taxon>Eukaryota</taxon>
        <taxon>Metazoa</taxon>
        <taxon>Chordata</taxon>
        <taxon>Craniata</taxon>
        <taxon>Vertebrata</taxon>
        <taxon>Euteleostomi</taxon>
        <taxon>Actinopterygii</taxon>
        <taxon>Neopterygii</taxon>
        <taxon>Teleostei</taxon>
        <taxon>Clupei</taxon>
        <taxon>Clupeiformes</taxon>
        <taxon>Clupeoidei</taxon>
        <taxon>Engraulidae</taxon>
        <taxon>Coilinae</taxon>
        <taxon>Coilia</taxon>
    </lineage>
</organism>
<dbReference type="Proteomes" id="UP001591681">
    <property type="component" value="Unassembled WGS sequence"/>
</dbReference>
<accession>A0ABD1KPN7</accession>
<sequence>MNAYVSNSVGDYQEGDQKDNNTSVNEDLLEEFIPSCEGSMTEEANESDNMVSPKPPVSDKQQPSLYSGAGVSNHEMCIDVSDPSASPSAWLSEEEEDKEVRQVIITAIQCVSIVHRVYYSKSRIKKSHYFPSFSQHSEKQGAFPNSQKKRTEEMWKKRDDHPQRANQSQFTFTHEGKMEKYPRSHSPHASTSGVTGDHDFEIIADPNSLHGTTKKSHDTMSENGEDEAVEYCLPLLQYPVSRRISHTLTKQMTQDDSNNQNLPGFNPRILYFDQKLYDRILMPPPKTTVSLFWKNSQGPYSDTSAVEQNLVNVIRVSQTSVSKPRGFCSKRHRLAYDGYESDEDEGTSKKKREKKDGAMKDQRPKSLVERLLSIDWWKATLFNYSTGGGRSTSNENLSQTKRGN</sequence>
<evidence type="ECO:0000313" key="2">
    <source>
        <dbReference type="EMBL" id="KAL2100971.1"/>
    </source>
</evidence>
<protein>
    <submittedName>
        <fullName evidence="2">Uncharacterized protein</fullName>
    </submittedName>
</protein>
<reference evidence="2 3" key="1">
    <citation type="submission" date="2024-09" db="EMBL/GenBank/DDBJ databases">
        <title>A chromosome-level genome assembly of Gray's grenadier anchovy, Coilia grayii.</title>
        <authorList>
            <person name="Fu Z."/>
        </authorList>
    </citation>
    <scope>NUCLEOTIDE SEQUENCE [LARGE SCALE GENOMIC DNA]</scope>
    <source>
        <strain evidence="2">G4</strain>
        <tissue evidence="2">Muscle</tissue>
    </source>
</reference>
<evidence type="ECO:0000313" key="3">
    <source>
        <dbReference type="Proteomes" id="UP001591681"/>
    </source>
</evidence>
<feature type="region of interest" description="Disordered" evidence="1">
    <location>
        <begin position="339"/>
        <end position="364"/>
    </location>
</feature>
<feature type="compositionally biased region" description="Basic and acidic residues" evidence="1">
    <location>
        <begin position="354"/>
        <end position="364"/>
    </location>
</feature>
<name>A0ABD1KPN7_9TELE</name>
<feature type="compositionally biased region" description="Polar residues" evidence="1">
    <location>
        <begin position="391"/>
        <end position="404"/>
    </location>
</feature>
<feature type="region of interest" description="Disordered" evidence="1">
    <location>
        <begin position="1"/>
        <end position="23"/>
    </location>
</feature>
<gene>
    <name evidence="2" type="ORF">ACEWY4_002732</name>
</gene>
<keyword evidence="3" id="KW-1185">Reference proteome</keyword>
<feature type="region of interest" description="Disordered" evidence="1">
    <location>
        <begin position="133"/>
        <end position="171"/>
    </location>
</feature>
<proteinExistence type="predicted"/>
<dbReference type="AlphaFoldDB" id="A0ABD1KPN7"/>